<comment type="catalytic activity">
    <reaction evidence="8 9">
        <text>(1S,2R)-1-C-(indol-3-yl)glycerol 3-phosphate + L-serine = D-glyceraldehyde 3-phosphate + L-tryptophan + H2O</text>
        <dbReference type="Rhea" id="RHEA:10532"/>
        <dbReference type="ChEBI" id="CHEBI:15377"/>
        <dbReference type="ChEBI" id="CHEBI:33384"/>
        <dbReference type="ChEBI" id="CHEBI:57912"/>
        <dbReference type="ChEBI" id="CHEBI:58866"/>
        <dbReference type="ChEBI" id="CHEBI:59776"/>
        <dbReference type="EC" id="4.2.1.20"/>
    </reaction>
</comment>
<accession>A0A0J6D1K8</accession>
<dbReference type="InterPro" id="IPR013785">
    <property type="entry name" value="Aldolase_TIM"/>
</dbReference>
<evidence type="ECO:0000256" key="9">
    <source>
        <dbReference type="HAMAP-Rule" id="MF_00131"/>
    </source>
</evidence>
<comment type="pathway">
    <text evidence="2 9">Amino-acid biosynthesis; L-tryptophan biosynthesis; L-tryptophan from chorismate: step 5/5.</text>
</comment>
<comment type="subunit">
    <text evidence="3 9">Tetramer of two alpha and two beta chains.</text>
</comment>
<comment type="function">
    <text evidence="1 9">The alpha subunit is responsible for the aldol cleavage of indoleglycerol phosphate to indole and glyceraldehyde 3-phosphate.</text>
</comment>
<evidence type="ECO:0000256" key="5">
    <source>
        <dbReference type="ARBA" id="ARBA00022822"/>
    </source>
</evidence>
<keyword evidence="12" id="KW-1185">Reference proteome</keyword>
<gene>
    <name evidence="9" type="primary">trpA</name>
    <name evidence="11" type="ORF">AB986_02220</name>
</gene>
<dbReference type="InterPro" id="IPR002028">
    <property type="entry name" value="Trp_synthase_suA"/>
</dbReference>
<reference evidence="11" key="1">
    <citation type="submission" date="2015-06" db="EMBL/GenBank/DDBJ databases">
        <authorList>
            <person name="Liu B."/>
            <person name="Wang J."/>
            <person name="Zhu Y."/>
            <person name="Liu G."/>
            <person name="Chen Q."/>
            <person name="Zheng C."/>
            <person name="Che J."/>
            <person name="Ge C."/>
            <person name="Shi H."/>
            <person name="Pan Z."/>
            <person name="Liu X."/>
        </authorList>
    </citation>
    <scope>NUCLEOTIDE SEQUENCE [LARGE SCALE GENOMIC DNA]</scope>
    <source>
        <strain evidence="11">DSM 16346</strain>
    </source>
</reference>
<evidence type="ECO:0000256" key="1">
    <source>
        <dbReference type="ARBA" id="ARBA00003365"/>
    </source>
</evidence>
<dbReference type="InterPro" id="IPR018204">
    <property type="entry name" value="Trp_synthase_alpha_AS"/>
</dbReference>
<dbReference type="Proteomes" id="UP000035996">
    <property type="component" value="Unassembled WGS sequence"/>
</dbReference>
<dbReference type="GO" id="GO:0004834">
    <property type="term" value="F:tryptophan synthase activity"/>
    <property type="evidence" value="ECO:0007669"/>
    <property type="project" value="UniProtKB-UniRule"/>
</dbReference>
<feature type="active site" description="Proton acceptor" evidence="9">
    <location>
        <position position="57"/>
    </location>
</feature>
<keyword evidence="5 9" id="KW-0822">Tryptophan biosynthesis</keyword>
<keyword evidence="7 9" id="KW-0456">Lyase</keyword>
<comment type="caution">
    <text evidence="11">The sequence shown here is derived from an EMBL/GenBank/DDBJ whole genome shotgun (WGS) entry which is preliminary data.</text>
</comment>
<dbReference type="SUPFAM" id="SSF51366">
    <property type="entry name" value="Ribulose-phoshate binding barrel"/>
    <property type="match status" value="1"/>
</dbReference>
<dbReference type="PANTHER" id="PTHR43406">
    <property type="entry name" value="TRYPTOPHAN SYNTHASE, ALPHA CHAIN"/>
    <property type="match status" value="1"/>
</dbReference>
<dbReference type="RefSeq" id="WP_048309247.1">
    <property type="nucleotide sequence ID" value="NZ_CP119526.1"/>
</dbReference>
<proteinExistence type="inferred from homology"/>
<dbReference type="STRING" id="157733.AB986_02220"/>
<keyword evidence="4 9" id="KW-0028">Amino-acid biosynthesis</keyword>
<dbReference type="NCBIfam" id="TIGR00262">
    <property type="entry name" value="trpA"/>
    <property type="match status" value="1"/>
</dbReference>
<dbReference type="Pfam" id="PF00290">
    <property type="entry name" value="Trp_syntA"/>
    <property type="match status" value="1"/>
</dbReference>
<dbReference type="FunFam" id="3.20.20.70:FF:000037">
    <property type="entry name" value="Tryptophan synthase alpha chain"/>
    <property type="match status" value="1"/>
</dbReference>
<evidence type="ECO:0000313" key="11">
    <source>
        <dbReference type="EMBL" id="KMM38164.1"/>
    </source>
</evidence>
<evidence type="ECO:0000256" key="6">
    <source>
        <dbReference type="ARBA" id="ARBA00023141"/>
    </source>
</evidence>
<comment type="similarity">
    <text evidence="9 10">Belongs to the TrpA family.</text>
</comment>
<evidence type="ECO:0000256" key="3">
    <source>
        <dbReference type="ARBA" id="ARBA00011270"/>
    </source>
</evidence>
<dbReference type="PANTHER" id="PTHR43406:SF1">
    <property type="entry name" value="TRYPTOPHAN SYNTHASE ALPHA CHAIN, CHLOROPLASTIC"/>
    <property type="match status" value="1"/>
</dbReference>
<evidence type="ECO:0000256" key="7">
    <source>
        <dbReference type="ARBA" id="ARBA00023239"/>
    </source>
</evidence>
<evidence type="ECO:0000256" key="10">
    <source>
        <dbReference type="RuleBase" id="RU003662"/>
    </source>
</evidence>
<evidence type="ECO:0000256" key="4">
    <source>
        <dbReference type="ARBA" id="ARBA00022605"/>
    </source>
</evidence>
<evidence type="ECO:0000256" key="2">
    <source>
        <dbReference type="ARBA" id="ARBA00004733"/>
    </source>
</evidence>
<feature type="active site" description="Proton acceptor" evidence="9">
    <location>
        <position position="46"/>
    </location>
</feature>
<protein>
    <recommendedName>
        <fullName evidence="9">Tryptophan synthase alpha chain</fullName>
        <ecNumber evidence="9">4.2.1.20</ecNumber>
    </recommendedName>
</protein>
<sequence length="275" mass="30534">MNKRFEQHVDGRSDLFIPFVVAGDPTEEATIKLALMLQEEGANAIELGIPYSDPLADGPVIQRASIRALEHGMSLEKAMNIVPKMRERGLEIPIIVFTYYNLLLQLGEERFFALVRENDIDGLLVPDLPFEESEEWRKSCKMNGIALISLVAPTTSDKRLTEIANEATGFLYCVSSLGVTGTRTDFHSSVFEFVDRVKAQSPIPVAVGFGISAPEQVAKLKEYCDGVIVGSAIVRQIEAQVDGLTNEETQVEAINQIRSYIRDLISPYEKLKINT</sequence>
<dbReference type="UniPathway" id="UPA00035">
    <property type="reaction ID" value="UER00044"/>
</dbReference>
<dbReference type="EMBL" id="LELK01000001">
    <property type="protein sequence ID" value="KMM38164.1"/>
    <property type="molecule type" value="Genomic_DNA"/>
</dbReference>
<dbReference type="OrthoDB" id="9804578at2"/>
<dbReference type="HAMAP" id="MF_00131">
    <property type="entry name" value="Trp_synth_alpha"/>
    <property type="match status" value="1"/>
</dbReference>
<evidence type="ECO:0000313" key="12">
    <source>
        <dbReference type="Proteomes" id="UP000035996"/>
    </source>
</evidence>
<evidence type="ECO:0000256" key="8">
    <source>
        <dbReference type="ARBA" id="ARBA00049047"/>
    </source>
</evidence>
<dbReference type="InterPro" id="IPR011060">
    <property type="entry name" value="RibuloseP-bd_barrel"/>
</dbReference>
<dbReference type="CDD" id="cd04724">
    <property type="entry name" value="Tryptophan_synthase_alpha"/>
    <property type="match status" value="1"/>
</dbReference>
<keyword evidence="6 9" id="KW-0057">Aromatic amino acid biosynthesis</keyword>
<name>A0A0J6D1K8_9BACL</name>
<dbReference type="PATRIC" id="fig|157733.3.peg.2659"/>
<dbReference type="Gene3D" id="3.20.20.70">
    <property type="entry name" value="Aldolase class I"/>
    <property type="match status" value="1"/>
</dbReference>
<dbReference type="AlphaFoldDB" id="A0A0J6D1K8"/>
<dbReference type="GO" id="GO:0005829">
    <property type="term" value="C:cytosol"/>
    <property type="evidence" value="ECO:0007669"/>
    <property type="project" value="TreeGrafter"/>
</dbReference>
<organism evidence="11 12">
    <name type="scientific">Guptibacillus hwajinpoensis</name>
    <dbReference type="NCBI Taxonomy" id="208199"/>
    <lineage>
        <taxon>Bacteria</taxon>
        <taxon>Bacillati</taxon>
        <taxon>Bacillota</taxon>
        <taxon>Bacilli</taxon>
        <taxon>Bacillales</taxon>
        <taxon>Guptibacillaceae</taxon>
        <taxon>Guptibacillus</taxon>
    </lineage>
</organism>
<dbReference type="EC" id="4.2.1.20" evidence="9"/>
<dbReference type="PROSITE" id="PS00167">
    <property type="entry name" value="TRP_SYNTHASE_ALPHA"/>
    <property type="match status" value="1"/>
</dbReference>